<gene>
    <name evidence="1" type="ORF">ACFPOH_16985</name>
</gene>
<evidence type="ECO:0000313" key="2">
    <source>
        <dbReference type="Proteomes" id="UP001595978"/>
    </source>
</evidence>
<comment type="caution">
    <text evidence="1">The sequence shown here is derived from an EMBL/GenBank/DDBJ whole genome shotgun (WGS) entry which is preliminary data.</text>
</comment>
<protein>
    <submittedName>
        <fullName evidence="1">Uncharacterized protein</fullName>
    </submittedName>
</protein>
<dbReference type="RefSeq" id="WP_390310758.1">
    <property type="nucleotide sequence ID" value="NZ_JBHSNQ010000195.1"/>
</dbReference>
<keyword evidence="2" id="KW-1185">Reference proteome</keyword>
<name>A0ABW0RH64_9BACL</name>
<dbReference type="EMBL" id="JBHSNQ010000195">
    <property type="protein sequence ID" value="MFC5543407.1"/>
    <property type="molecule type" value="Genomic_DNA"/>
</dbReference>
<evidence type="ECO:0000313" key="1">
    <source>
        <dbReference type="EMBL" id="MFC5543407.1"/>
    </source>
</evidence>
<accession>A0ABW0RH64</accession>
<organism evidence="1 2">
    <name type="scientific">Ureibacillus suwonensis</name>
    <dbReference type="NCBI Taxonomy" id="313007"/>
    <lineage>
        <taxon>Bacteria</taxon>
        <taxon>Bacillati</taxon>
        <taxon>Bacillota</taxon>
        <taxon>Bacilli</taxon>
        <taxon>Bacillales</taxon>
        <taxon>Caryophanaceae</taxon>
        <taxon>Ureibacillus</taxon>
    </lineage>
</organism>
<proteinExistence type="predicted"/>
<dbReference type="Proteomes" id="UP001595978">
    <property type="component" value="Unassembled WGS sequence"/>
</dbReference>
<sequence>MNLEIRLVFPGIHRVCLEIRLDLPETLLVSLGSHQVSPEIRLAPLEIRLVFQETHRVCLGNRLILQEHLVALPENLDDLHCHLEID</sequence>
<reference evidence="2" key="1">
    <citation type="journal article" date="2019" name="Int. J. Syst. Evol. Microbiol.">
        <title>The Global Catalogue of Microorganisms (GCM) 10K type strain sequencing project: providing services to taxonomists for standard genome sequencing and annotation.</title>
        <authorList>
            <consortium name="The Broad Institute Genomics Platform"/>
            <consortium name="The Broad Institute Genome Sequencing Center for Infectious Disease"/>
            <person name="Wu L."/>
            <person name="Ma J."/>
        </authorList>
    </citation>
    <scope>NUCLEOTIDE SEQUENCE [LARGE SCALE GENOMIC DNA]</scope>
    <source>
        <strain evidence="2">CCUG 56331</strain>
    </source>
</reference>